<keyword evidence="1" id="KW-0418">Kinase</keyword>
<organism evidence="1 2">
    <name type="scientific">Staphylococcus aureus</name>
    <dbReference type="NCBI Taxonomy" id="1280"/>
    <lineage>
        <taxon>Bacteria</taxon>
        <taxon>Bacillati</taxon>
        <taxon>Bacillota</taxon>
        <taxon>Bacilli</taxon>
        <taxon>Bacillales</taxon>
        <taxon>Staphylococcaceae</taxon>
        <taxon>Staphylococcus</taxon>
    </lineage>
</organism>
<proteinExistence type="predicted"/>
<accession>A0A380E4S3</accession>
<dbReference type="EMBL" id="UHAQ01000004">
    <property type="protein sequence ID" value="SUK94902.1"/>
    <property type="molecule type" value="Genomic_DNA"/>
</dbReference>
<gene>
    <name evidence="1" type="primary">relA_6</name>
    <name evidence="1" type="ORF">NCTC5664_03606</name>
</gene>
<evidence type="ECO:0000313" key="1">
    <source>
        <dbReference type="EMBL" id="SUK94902.1"/>
    </source>
</evidence>
<dbReference type="Proteomes" id="UP000254502">
    <property type="component" value="Unassembled WGS sequence"/>
</dbReference>
<dbReference type="EC" id="2.7.6.5" evidence="1"/>
<keyword evidence="1" id="KW-0808">Transferase</keyword>
<protein>
    <submittedName>
        <fullName evidence="1">GTP pyrophosphokinase</fullName>
        <ecNumber evidence="1">2.7.6.5</ecNumber>
    </submittedName>
</protein>
<dbReference type="AlphaFoldDB" id="A0A380E4S3"/>
<evidence type="ECO:0000313" key="2">
    <source>
        <dbReference type="Proteomes" id="UP000254502"/>
    </source>
</evidence>
<name>A0A380E4S3_STAAU</name>
<dbReference type="GO" id="GO:0008728">
    <property type="term" value="F:GTP diphosphokinase activity"/>
    <property type="evidence" value="ECO:0007669"/>
    <property type="project" value="UniProtKB-EC"/>
</dbReference>
<reference evidence="1 2" key="1">
    <citation type="submission" date="2018-06" db="EMBL/GenBank/DDBJ databases">
        <authorList>
            <consortium name="Pathogen Informatics"/>
            <person name="Doyle S."/>
        </authorList>
    </citation>
    <scope>NUCLEOTIDE SEQUENCE [LARGE SCALE GENOMIC DNA]</scope>
    <source>
        <strain evidence="1 2">NCTC5664</strain>
    </source>
</reference>
<sequence>METRSKSKYERLICNEIAEHGVAAHWAYKEGKKVSEKDQTYQK</sequence>
<dbReference type="GO" id="GO:0016301">
    <property type="term" value="F:kinase activity"/>
    <property type="evidence" value="ECO:0007669"/>
    <property type="project" value="UniProtKB-KW"/>
</dbReference>